<keyword evidence="4" id="KW-1185">Reference proteome</keyword>
<evidence type="ECO:0000259" key="2">
    <source>
        <dbReference type="Pfam" id="PF11262"/>
    </source>
</evidence>
<comment type="caution">
    <text evidence="3">The sequence shown here is derived from an EMBL/GenBank/DDBJ whole genome shotgun (WGS) entry which is preliminary data.</text>
</comment>
<feature type="domain" description="THO complex subunitTHOC2 C-terminal" evidence="2">
    <location>
        <begin position="125"/>
        <end position="407"/>
    </location>
</feature>
<feature type="compositionally biased region" description="Basic and acidic residues" evidence="1">
    <location>
        <begin position="508"/>
        <end position="532"/>
    </location>
</feature>
<feature type="region of interest" description="Disordered" evidence="1">
    <location>
        <begin position="439"/>
        <end position="547"/>
    </location>
</feature>
<accession>A0ABV2AKM3</accession>
<feature type="compositionally biased region" description="Basic and acidic residues" evidence="1">
    <location>
        <begin position="488"/>
        <end position="499"/>
    </location>
</feature>
<evidence type="ECO:0000313" key="3">
    <source>
        <dbReference type="EMBL" id="MES1920224.1"/>
    </source>
</evidence>
<sequence length="547" mass="63783">MFSLYESNAIQPLLIKIAANIKAIFWNCTLELGINGVQTLSFQHSISCRTFFSLAEFLALNLGNEEYATYVPPINVMFKDLKLRPQEIFSLSRRISLNVETKVDIESTEKAVSEYLAENFKDCGVSTKFYMLFWMGELSYLMTEKAENLYKDTIEMFSKINSDRETKKTAASVAAKLKKELKNRILLKNNFLTKCELMNEPSKCFDVENANRVFLEICVLPRCVYSPHDAVYSANFIFLAMSKNLAGLSFVNFTQNLYQMLPSLIQSATEDEASNFGRFLRQFLSTSSEFCTDKIRFEKLATDNPCFMRGNKSYYDSEEFRLMFYRIHDKFFFTFAKILSNNTRKDLLRNANTAITNTAQILKQINSVFPLFRPHLEEIKQLTQKVIGVVENQSNLKTILVSLLGLLERNKNTVLPERFSRKYVRLNQSKQRMENLKRQLLQKKETKENETRKSQISSQSNNKNEEREKVASSNVRNEMSGSQKRQNKTIEKGRKESAKKVPIFETVKGFDLKKSQKRERDKSVERFYSKPQREKRRRRTKVIENKK</sequence>
<organism evidence="3 4">
    <name type="scientific">Bonamia ostreae</name>
    <dbReference type="NCBI Taxonomy" id="126728"/>
    <lineage>
        <taxon>Eukaryota</taxon>
        <taxon>Sar</taxon>
        <taxon>Rhizaria</taxon>
        <taxon>Endomyxa</taxon>
        <taxon>Ascetosporea</taxon>
        <taxon>Haplosporida</taxon>
        <taxon>Bonamia</taxon>
    </lineage>
</organism>
<feature type="compositionally biased region" description="Basic and acidic residues" evidence="1">
    <location>
        <begin position="439"/>
        <end position="453"/>
    </location>
</feature>
<dbReference type="PANTHER" id="PTHR21597">
    <property type="entry name" value="THO2 PROTEIN"/>
    <property type="match status" value="1"/>
</dbReference>
<evidence type="ECO:0000256" key="1">
    <source>
        <dbReference type="SAM" id="MobiDB-lite"/>
    </source>
</evidence>
<protein>
    <submittedName>
        <fullName evidence="3">THO complex subunit 2</fullName>
    </submittedName>
</protein>
<name>A0ABV2AKM3_9EUKA</name>
<dbReference type="PANTHER" id="PTHR21597:SF0">
    <property type="entry name" value="THO COMPLEX SUBUNIT 2"/>
    <property type="match status" value="1"/>
</dbReference>
<reference evidence="3 4" key="1">
    <citation type="journal article" date="2024" name="BMC Biol.">
        <title>Comparative genomics of Ascetosporea gives new insight into the evolutionary basis for animal parasitism in Rhizaria.</title>
        <authorList>
            <person name="Hiltunen Thoren M."/>
            <person name="Onut-Brannstrom I."/>
            <person name="Alfjorden A."/>
            <person name="Peckova H."/>
            <person name="Swords F."/>
            <person name="Hooper C."/>
            <person name="Holzer A.S."/>
            <person name="Bass D."/>
            <person name="Burki F."/>
        </authorList>
    </citation>
    <scope>NUCLEOTIDE SEQUENCE [LARGE SCALE GENOMIC DNA]</scope>
    <source>
        <strain evidence="3">20-A016</strain>
    </source>
</reference>
<dbReference type="InterPro" id="IPR040007">
    <property type="entry name" value="Tho2"/>
</dbReference>
<dbReference type="InterPro" id="IPR021418">
    <property type="entry name" value="THO_THOC2_C"/>
</dbReference>
<proteinExistence type="predicted"/>
<gene>
    <name evidence="3" type="primary">THOC2</name>
    <name evidence="3" type="ORF">MHBO_001915</name>
</gene>
<evidence type="ECO:0000313" key="4">
    <source>
        <dbReference type="Proteomes" id="UP001439008"/>
    </source>
</evidence>
<dbReference type="Proteomes" id="UP001439008">
    <property type="component" value="Unassembled WGS sequence"/>
</dbReference>
<dbReference type="EMBL" id="JBDODL010000558">
    <property type="protein sequence ID" value="MES1920224.1"/>
    <property type="molecule type" value="Genomic_DNA"/>
</dbReference>
<feature type="compositionally biased region" description="Polar residues" evidence="1">
    <location>
        <begin position="471"/>
        <end position="484"/>
    </location>
</feature>
<dbReference type="Pfam" id="PF11262">
    <property type="entry name" value="Tho2"/>
    <property type="match status" value="1"/>
</dbReference>